<dbReference type="GO" id="GO:0016020">
    <property type="term" value="C:membrane"/>
    <property type="evidence" value="ECO:0007669"/>
    <property type="project" value="UniProtKB-SubCell"/>
</dbReference>
<feature type="region of interest" description="Disordered" evidence="5">
    <location>
        <begin position="1"/>
        <end position="59"/>
    </location>
</feature>
<sequence>METDKENNPEFVEHAQSNTSDQQAGNCTCGQPNPQGTPGQQAGNCTCGQPNPQGTPGQQAGNCTCGQPNPQGTPDQQAGNCTCGQPNPQGTPDQQAGNCTCGQPNPQDRYHPPYTYGGQFNGTMVNKPQFPFGQVGRPFGYFDGCFIPGSATPIRSRTATAVLCLLLGPFGIHKFYTGQWGWGLVSLFLLITLGWTGWIWGILYAVSLAESILLFTMSNEEFQNKYHMRAQ</sequence>
<feature type="compositionally biased region" description="Polar residues" evidence="5">
    <location>
        <begin position="15"/>
        <end position="29"/>
    </location>
</feature>
<gene>
    <name evidence="8" type="ORF">GJQ69_09255</name>
</gene>
<feature type="compositionally biased region" description="Low complexity" evidence="5">
    <location>
        <begin position="30"/>
        <end position="59"/>
    </location>
</feature>
<keyword evidence="3 6" id="KW-1133">Transmembrane helix</keyword>
<feature type="transmembrane region" description="Helical" evidence="6">
    <location>
        <begin position="182"/>
        <end position="206"/>
    </location>
</feature>
<evidence type="ECO:0000256" key="3">
    <source>
        <dbReference type="ARBA" id="ARBA00022989"/>
    </source>
</evidence>
<evidence type="ECO:0000313" key="8">
    <source>
        <dbReference type="EMBL" id="QKN24644.1"/>
    </source>
</evidence>
<comment type="subcellular location">
    <subcellularLocation>
        <location evidence="1">Membrane</location>
        <topology evidence="1">Multi-pass membrane protein</topology>
    </subcellularLocation>
</comment>
<feature type="domain" description="TM2" evidence="7">
    <location>
        <begin position="155"/>
        <end position="200"/>
    </location>
</feature>
<dbReference type="Pfam" id="PF05154">
    <property type="entry name" value="TM2"/>
    <property type="match status" value="1"/>
</dbReference>
<dbReference type="EMBL" id="CP046051">
    <property type="protein sequence ID" value="QKN24644.1"/>
    <property type="molecule type" value="Genomic_DNA"/>
</dbReference>
<accession>A0A859DSJ3</accession>
<evidence type="ECO:0000256" key="6">
    <source>
        <dbReference type="SAM" id="Phobius"/>
    </source>
</evidence>
<dbReference type="RefSeq" id="WP_174193586.1">
    <property type="nucleotide sequence ID" value="NZ_CP046051.1"/>
</dbReference>
<name>A0A859DSJ3_9FIRM</name>
<dbReference type="AlphaFoldDB" id="A0A859DSJ3"/>
<evidence type="ECO:0000256" key="4">
    <source>
        <dbReference type="ARBA" id="ARBA00023136"/>
    </source>
</evidence>
<proteinExistence type="predicted"/>
<keyword evidence="4 6" id="KW-0472">Membrane</keyword>
<protein>
    <submittedName>
        <fullName evidence="8">NINE protein</fullName>
    </submittedName>
</protein>
<feature type="compositionally biased region" description="Basic and acidic residues" evidence="5">
    <location>
        <begin position="1"/>
        <end position="13"/>
    </location>
</feature>
<evidence type="ECO:0000256" key="2">
    <source>
        <dbReference type="ARBA" id="ARBA00022692"/>
    </source>
</evidence>
<evidence type="ECO:0000256" key="5">
    <source>
        <dbReference type="SAM" id="MobiDB-lite"/>
    </source>
</evidence>
<dbReference type="Proteomes" id="UP000501316">
    <property type="component" value="Chromosome"/>
</dbReference>
<evidence type="ECO:0000313" key="9">
    <source>
        <dbReference type="Proteomes" id="UP000501316"/>
    </source>
</evidence>
<keyword evidence="2 6" id="KW-0812">Transmembrane</keyword>
<feature type="transmembrane region" description="Helical" evidence="6">
    <location>
        <begin position="158"/>
        <end position="176"/>
    </location>
</feature>
<dbReference type="KEGG" id="clf:GJQ69_09255"/>
<evidence type="ECO:0000256" key="1">
    <source>
        <dbReference type="ARBA" id="ARBA00004141"/>
    </source>
</evidence>
<reference evidence="8 9" key="1">
    <citation type="submission" date="2019-11" db="EMBL/GenBank/DDBJ databases">
        <authorList>
            <person name="Ren C."/>
            <person name="Wang H."/>
            <person name="Xu Y."/>
        </authorList>
    </citation>
    <scope>NUCLEOTIDE SEQUENCE [LARGE SCALE GENOMIC DNA]</scope>
    <source>
        <strain evidence="8 9">LBM 19010</strain>
    </source>
</reference>
<organism evidence="8 9">
    <name type="scientific">Caproicibacterium lactatifermentans</name>
    <dbReference type="NCBI Taxonomy" id="2666138"/>
    <lineage>
        <taxon>Bacteria</taxon>
        <taxon>Bacillati</taxon>
        <taxon>Bacillota</taxon>
        <taxon>Clostridia</taxon>
        <taxon>Eubacteriales</taxon>
        <taxon>Oscillospiraceae</taxon>
        <taxon>Caproicibacterium</taxon>
    </lineage>
</organism>
<dbReference type="InterPro" id="IPR007829">
    <property type="entry name" value="TM2"/>
</dbReference>
<evidence type="ECO:0000259" key="7">
    <source>
        <dbReference type="Pfam" id="PF05154"/>
    </source>
</evidence>